<evidence type="ECO:0000313" key="1">
    <source>
        <dbReference type="EMBL" id="MFM2486191.1"/>
    </source>
</evidence>
<dbReference type="Pfam" id="PF07148">
    <property type="entry name" value="MalM"/>
    <property type="match status" value="1"/>
</dbReference>
<reference evidence="1 2" key="1">
    <citation type="journal article" date="2013" name="Int. J. Syst. Evol. Microbiol.">
        <title>Celerinatantimonas yamalensis sp. nov., a cold-adapted diazotrophic bacterium from a cold permafrost brine.</title>
        <authorList>
            <person name="Shcherbakova V."/>
            <person name="Chuvilskaya N."/>
            <person name="Rivkina E."/>
            <person name="Demidov N."/>
            <person name="Uchaeva V."/>
            <person name="Suetin S."/>
            <person name="Suzina N."/>
            <person name="Gilichinsky D."/>
        </authorList>
    </citation>
    <scope>NUCLEOTIDE SEQUENCE [LARGE SCALE GENOMIC DNA]</scope>
    <source>
        <strain evidence="1 2">C7</strain>
    </source>
</reference>
<proteinExistence type="predicted"/>
<name>A0ABW9G939_9GAMM</name>
<dbReference type="EMBL" id="JBEQCT010000007">
    <property type="protein sequence ID" value="MFM2486191.1"/>
    <property type="molecule type" value="Genomic_DNA"/>
</dbReference>
<dbReference type="InterPro" id="IPR010794">
    <property type="entry name" value="MalM"/>
</dbReference>
<protein>
    <submittedName>
        <fullName evidence="1">MalM family protein</fullName>
    </submittedName>
</protein>
<keyword evidence="2" id="KW-1185">Reference proteome</keyword>
<organism evidence="1 2">
    <name type="scientific">Celerinatantimonas yamalensis</name>
    <dbReference type="NCBI Taxonomy" id="559956"/>
    <lineage>
        <taxon>Bacteria</taxon>
        <taxon>Pseudomonadati</taxon>
        <taxon>Pseudomonadota</taxon>
        <taxon>Gammaproteobacteria</taxon>
        <taxon>Celerinatantimonadaceae</taxon>
        <taxon>Celerinatantimonas</taxon>
    </lineage>
</organism>
<dbReference type="Proteomes" id="UP001629953">
    <property type="component" value="Unassembled WGS sequence"/>
</dbReference>
<comment type="caution">
    <text evidence="1">The sequence shown here is derived from an EMBL/GenBank/DDBJ whole genome shotgun (WGS) entry which is preliminary data.</text>
</comment>
<accession>A0ABW9G939</accession>
<dbReference type="RefSeq" id="WP_408624477.1">
    <property type="nucleotide sequence ID" value="NZ_JBEQCT010000007.1"/>
</dbReference>
<evidence type="ECO:0000313" key="2">
    <source>
        <dbReference type="Proteomes" id="UP001629953"/>
    </source>
</evidence>
<gene>
    <name evidence="1" type="ORF">ABUE30_14150</name>
</gene>
<sequence>MWLSNYLKILVVILVCGLSGVVQAEPLVGLKASAGEWANTDFSKLAWQPIQLPFKQPLNFQSPTIDLAAQVAGQIATIAVPADQGNLSIKVSSALDDHHLYAMNVLVLNQQKVPERYYPFRLFHYKKAVFLKEDRVEGEFNLAPSPGQKFIYLLVFTTRHDLKGQTVLTDPAKVFAAGTNSVQPNIPDPVASHGPSGLVTISITSHQNNVIGNQPVSAALPTKVSSQTQQYFDHAVAKAVAKGNINQALDLINEAERLGIHSSRKIFIKALKAEQSQ</sequence>